<sequence>MQNRHHLELTWLEDCVALADTLNFSKAAEARYVTQPAFSRRIQSLEEWVGTPLFERNRRGVHLTKAGEVFCKQAPELIRALYTLRSETLDATGQYQPDVVFSATHALSFSFFPALLRRNEKMARLGSFRLLSDTLKACENLLARGEAQFLLCHYHPHMQMTLDAEKFISLRLGEDRLLPYSLALPGSATPMWKIGEQKFPYLSFSNDSGLGRIISNSAVISRAKRGMEVAFTSDLAATLLAMVAAGEGVAWLPQSLAEADVDSGKIVVATDRPDDLCLPIEIRLYRPVTKMAKSVEALWQLFTKEAELAPHPNPLPQGEGAGPEPLSGTKVSL</sequence>
<evidence type="ECO:0000256" key="3">
    <source>
        <dbReference type="ARBA" id="ARBA00023125"/>
    </source>
</evidence>
<dbReference type="Proteomes" id="UP000270487">
    <property type="component" value="Chromosome"/>
</dbReference>
<evidence type="ECO:0000256" key="4">
    <source>
        <dbReference type="ARBA" id="ARBA00023163"/>
    </source>
</evidence>
<proteinExistence type="inferred from homology"/>
<evidence type="ECO:0000256" key="2">
    <source>
        <dbReference type="ARBA" id="ARBA00023015"/>
    </source>
</evidence>
<keyword evidence="3" id="KW-0238">DNA-binding</keyword>
<keyword evidence="4" id="KW-0804">Transcription</keyword>
<dbReference type="InterPro" id="IPR000847">
    <property type="entry name" value="LysR_HTH_N"/>
</dbReference>
<dbReference type="PRINTS" id="PR00039">
    <property type="entry name" value="HTHLYSR"/>
</dbReference>
<reference evidence="7 8" key="1">
    <citation type="submission" date="2018-12" db="EMBL/GenBank/DDBJ databases">
        <authorList>
            <consortium name="Pathogen Informatics"/>
        </authorList>
    </citation>
    <scope>NUCLEOTIDE SEQUENCE [LARGE SCALE GENOMIC DNA]</scope>
    <source>
        <strain evidence="7 8">NCTC13193</strain>
    </source>
</reference>
<dbReference type="InterPro" id="IPR036388">
    <property type="entry name" value="WH-like_DNA-bd_sf"/>
</dbReference>
<dbReference type="SUPFAM" id="SSF53850">
    <property type="entry name" value="Periplasmic binding protein-like II"/>
    <property type="match status" value="1"/>
</dbReference>
<dbReference type="InterPro" id="IPR036390">
    <property type="entry name" value="WH_DNA-bd_sf"/>
</dbReference>
<dbReference type="PANTHER" id="PTHR30126:SF2">
    <property type="entry name" value="HTH-TYPE TRANSCRIPTIONAL REGULATOR YJIE"/>
    <property type="match status" value="1"/>
</dbReference>
<dbReference type="CDD" id="cd05466">
    <property type="entry name" value="PBP2_LTTR_substrate"/>
    <property type="match status" value="1"/>
</dbReference>
<evidence type="ECO:0000256" key="1">
    <source>
        <dbReference type="ARBA" id="ARBA00009437"/>
    </source>
</evidence>
<comment type="similarity">
    <text evidence="1">Belongs to the LysR transcriptional regulatory family.</text>
</comment>
<accession>A0A3S4X5U9</accession>
<evidence type="ECO:0000259" key="6">
    <source>
        <dbReference type="PROSITE" id="PS50931"/>
    </source>
</evidence>
<dbReference type="GO" id="GO:0003700">
    <property type="term" value="F:DNA-binding transcription factor activity"/>
    <property type="evidence" value="ECO:0007669"/>
    <property type="project" value="InterPro"/>
</dbReference>
<dbReference type="PANTHER" id="PTHR30126">
    <property type="entry name" value="HTH-TYPE TRANSCRIPTIONAL REGULATOR"/>
    <property type="match status" value="1"/>
</dbReference>
<dbReference type="GO" id="GO:0000976">
    <property type="term" value="F:transcription cis-regulatory region binding"/>
    <property type="evidence" value="ECO:0007669"/>
    <property type="project" value="TreeGrafter"/>
</dbReference>
<feature type="region of interest" description="Disordered" evidence="5">
    <location>
        <begin position="309"/>
        <end position="333"/>
    </location>
</feature>
<dbReference type="EMBL" id="LR134492">
    <property type="protein sequence ID" value="VEI71728.1"/>
    <property type="molecule type" value="Genomic_DNA"/>
</dbReference>
<name>A0A3S4X5U9_SERFO</name>
<dbReference type="InterPro" id="IPR005119">
    <property type="entry name" value="LysR_subst-bd"/>
</dbReference>
<protein>
    <submittedName>
        <fullName evidence="7">Quorum-sensing regulator protein D</fullName>
    </submittedName>
</protein>
<dbReference type="PROSITE" id="PS50931">
    <property type="entry name" value="HTH_LYSR"/>
    <property type="match status" value="1"/>
</dbReference>
<dbReference type="SUPFAM" id="SSF46785">
    <property type="entry name" value="Winged helix' DNA-binding domain"/>
    <property type="match status" value="1"/>
</dbReference>
<feature type="domain" description="HTH lysR-type" evidence="6">
    <location>
        <begin position="7"/>
        <end position="64"/>
    </location>
</feature>
<gene>
    <name evidence="7" type="primary">qseD_1</name>
    <name evidence="7" type="ORF">NCTC13193_03439</name>
</gene>
<evidence type="ECO:0000256" key="5">
    <source>
        <dbReference type="SAM" id="MobiDB-lite"/>
    </source>
</evidence>
<organism evidence="7 8">
    <name type="scientific">Serratia fonticola</name>
    <dbReference type="NCBI Taxonomy" id="47917"/>
    <lineage>
        <taxon>Bacteria</taxon>
        <taxon>Pseudomonadati</taxon>
        <taxon>Pseudomonadota</taxon>
        <taxon>Gammaproteobacteria</taxon>
        <taxon>Enterobacterales</taxon>
        <taxon>Yersiniaceae</taxon>
        <taxon>Serratia</taxon>
    </lineage>
</organism>
<keyword evidence="2" id="KW-0805">Transcription regulation</keyword>
<dbReference type="Pfam" id="PF00126">
    <property type="entry name" value="HTH_1"/>
    <property type="match status" value="1"/>
</dbReference>
<dbReference type="RefSeq" id="WP_141132408.1">
    <property type="nucleotide sequence ID" value="NZ_JBCHKL010000004.1"/>
</dbReference>
<dbReference type="Gene3D" id="1.10.10.10">
    <property type="entry name" value="Winged helix-like DNA-binding domain superfamily/Winged helix DNA-binding domain"/>
    <property type="match status" value="1"/>
</dbReference>
<dbReference type="Pfam" id="PF03466">
    <property type="entry name" value="LysR_substrate"/>
    <property type="match status" value="1"/>
</dbReference>
<dbReference type="Gene3D" id="3.40.190.10">
    <property type="entry name" value="Periplasmic binding protein-like II"/>
    <property type="match status" value="2"/>
</dbReference>
<evidence type="ECO:0000313" key="7">
    <source>
        <dbReference type="EMBL" id="VEI71728.1"/>
    </source>
</evidence>
<dbReference type="AlphaFoldDB" id="A0A3S4X5U9"/>
<evidence type="ECO:0000313" key="8">
    <source>
        <dbReference type="Proteomes" id="UP000270487"/>
    </source>
</evidence>